<evidence type="ECO:0000259" key="3">
    <source>
        <dbReference type="Pfam" id="PF04209"/>
    </source>
</evidence>
<dbReference type="GO" id="GO:0004411">
    <property type="term" value="F:homogentisate 1,2-dioxygenase activity"/>
    <property type="evidence" value="ECO:0007669"/>
    <property type="project" value="UniProtKB-EC"/>
</dbReference>
<dbReference type="Gene3D" id="2.60.120.10">
    <property type="entry name" value="Jelly Rolls"/>
    <property type="match status" value="1"/>
</dbReference>
<dbReference type="EC" id="1.13.11.5" evidence="4"/>
<name>A0ABV3TQG6_9RHOB</name>
<dbReference type="RefSeq" id="WP_368393299.1">
    <property type="nucleotide sequence ID" value="NZ_JBFRYC010000035.1"/>
</dbReference>
<evidence type="ECO:0000313" key="5">
    <source>
        <dbReference type="Proteomes" id="UP001557465"/>
    </source>
</evidence>
<dbReference type="PANTHER" id="PTHR11056:SF0">
    <property type="entry name" value="HOMOGENTISATE 1,2-DIOXYGENASE"/>
    <property type="match status" value="1"/>
</dbReference>
<dbReference type="SUPFAM" id="SSF51182">
    <property type="entry name" value="RmlC-like cupins"/>
    <property type="match status" value="1"/>
</dbReference>
<organism evidence="4 5">
    <name type="scientific">Thioclava arctica</name>
    <dbReference type="NCBI Taxonomy" id="3238301"/>
    <lineage>
        <taxon>Bacteria</taxon>
        <taxon>Pseudomonadati</taxon>
        <taxon>Pseudomonadota</taxon>
        <taxon>Alphaproteobacteria</taxon>
        <taxon>Rhodobacterales</taxon>
        <taxon>Paracoccaceae</taxon>
        <taxon>Thioclava</taxon>
    </lineage>
</organism>
<dbReference type="InterPro" id="IPR005708">
    <property type="entry name" value="Homogentis_dOase"/>
</dbReference>
<comment type="caution">
    <text evidence="4">The sequence shown here is derived from an EMBL/GenBank/DDBJ whole genome shotgun (WGS) entry which is preliminary data.</text>
</comment>
<comment type="cofactor">
    <cofactor evidence="1">
        <name>Fe cation</name>
        <dbReference type="ChEBI" id="CHEBI:24875"/>
    </cofactor>
</comment>
<evidence type="ECO:0000313" key="4">
    <source>
        <dbReference type="EMBL" id="MEX1663802.1"/>
    </source>
</evidence>
<dbReference type="Pfam" id="PF04209">
    <property type="entry name" value="HgmA_C"/>
    <property type="match status" value="1"/>
</dbReference>
<keyword evidence="5" id="KW-1185">Reference proteome</keyword>
<evidence type="ECO:0000256" key="1">
    <source>
        <dbReference type="ARBA" id="ARBA00001962"/>
    </source>
</evidence>
<comment type="similarity">
    <text evidence="2">Belongs to the homogentisate dioxygenase family.</text>
</comment>
<evidence type="ECO:0000256" key="2">
    <source>
        <dbReference type="ARBA" id="ARBA00007757"/>
    </source>
</evidence>
<dbReference type="InterPro" id="IPR011051">
    <property type="entry name" value="RmlC_Cupin_sf"/>
</dbReference>
<dbReference type="EMBL" id="JBFRYC010000035">
    <property type="protein sequence ID" value="MEX1663802.1"/>
    <property type="molecule type" value="Genomic_DNA"/>
</dbReference>
<feature type="non-terminal residue" evidence="4">
    <location>
        <position position="1"/>
    </location>
</feature>
<keyword evidence="4" id="KW-0560">Oxidoreductase</keyword>
<dbReference type="Proteomes" id="UP001557465">
    <property type="component" value="Unassembled WGS sequence"/>
</dbReference>
<protein>
    <submittedName>
        <fullName evidence="4">Homogentisate 1,2-dioxygenase domain-containing protein</fullName>
        <ecNumber evidence="4">1.13.11.5</ecNumber>
    </submittedName>
</protein>
<accession>A0ABV3TQG6</accession>
<feature type="domain" description="Homogentisate 1,2-dioxygenase C-terminal" evidence="3">
    <location>
        <begin position="1"/>
        <end position="124"/>
    </location>
</feature>
<dbReference type="InterPro" id="IPR046451">
    <property type="entry name" value="HgmA_C"/>
</dbReference>
<sequence length="131" mass="15114">GTANIDFVLFRERWMVAEHTFRPPWYHKNIMSEMMGNIYGIYDAKPQGFVPGGMSLHNMMLPHGPDRAAFEHASNEPMKPVLQDNTMQFMFETRFPQHLTAFAATEAPLQDDYIDCWDSIEKKFDGKPGTK</sequence>
<proteinExistence type="inferred from homology"/>
<dbReference type="InterPro" id="IPR014710">
    <property type="entry name" value="RmlC-like_jellyroll"/>
</dbReference>
<reference evidence="4 5" key="1">
    <citation type="journal article" date="2011" name="Int. J. Syst. Evol. Microbiol.">
        <title>Zhongshania antarctica gen. nov., sp. nov. and Zhongshania guokunii sp. nov., gammaproteobacteria respectively isolated from coastal attached (fast) ice and surface seawater of the Antarctic.</title>
        <authorList>
            <person name="Li H.J."/>
            <person name="Zhang X.Y."/>
            <person name="Chen C.X."/>
            <person name="Zhang Y.J."/>
            <person name="Gao Z.M."/>
            <person name="Yu Y."/>
            <person name="Chen X.L."/>
            <person name="Chen B."/>
            <person name="Zhang Y.Z."/>
        </authorList>
    </citation>
    <scope>NUCLEOTIDE SEQUENCE [LARGE SCALE GENOMIC DNA]</scope>
    <source>
        <strain evidence="4 5">15-R06ZXC-3</strain>
    </source>
</reference>
<gene>
    <name evidence="4" type="ORF">AB4874_19755</name>
</gene>
<dbReference type="PANTHER" id="PTHR11056">
    <property type="entry name" value="HOMOGENTISATE 1,2-DIOXYGENASE"/>
    <property type="match status" value="1"/>
</dbReference>